<evidence type="ECO:0000256" key="1">
    <source>
        <dbReference type="ARBA" id="ARBA00001936"/>
    </source>
</evidence>
<dbReference type="Gene3D" id="3.90.79.10">
    <property type="entry name" value="Nucleoside Triphosphate Pyrophosphohydrolase"/>
    <property type="match status" value="1"/>
</dbReference>
<gene>
    <name evidence="9" type="ORF">V2V91_05950</name>
</gene>
<organism evidence="9 10">
    <name type="scientific">Microbacterium schleiferi</name>
    <dbReference type="NCBI Taxonomy" id="69362"/>
    <lineage>
        <taxon>Bacteria</taxon>
        <taxon>Bacillati</taxon>
        <taxon>Actinomycetota</taxon>
        <taxon>Actinomycetes</taxon>
        <taxon>Micrococcales</taxon>
        <taxon>Microbacteriaceae</taxon>
        <taxon>Microbacterium</taxon>
    </lineage>
</organism>
<keyword evidence="6" id="KW-0464">Manganese</keyword>
<name>A0ABU7V6M9_9MICO</name>
<feature type="domain" description="Nudix hydrolase" evidence="8">
    <location>
        <begin position="79"/>
        <end position="217"/>
    </location>
</feature>
<dbReference type="InterPro" id="IPR015797">
    <property type="entry name" value="NUDIX_hydrolase-like_dom_sf"/>
</dbReference>
<sequence>MTGDSRDAAGPVTAASTKTGATASADLQGARRQLLDLVSTDPTVAPRDSLAALLGFPDDPDARRAAVLILFGVLDDAPSAHRASAAAVSRDLDVLLLARATTLRSHAGQVAFPGGRLDPADSGPVAAALREAQEETGVNPDGVDVLGTLAEVPLPYSSHRVTPVLAWWREPSPVRAVDIGESSAVFRAPVADLLDPANRGCTVIDRGPRAHRAPAFQVRTDTGEHLVWGFTAMLLDGLFDRLGWTEPWDQMRELAIPNLLP</sequence>
<keyword evidence="10" id="KW-1185">Reference proteome</keyword>
<dbReference type="SUPFAM" id="SSF55811">
    <property type="entry name" value="Nudix"/>
    <property type="match status" value="1"/>
</dbReference>
<comment type="caution">
    <text evidence="9">The sequence shown here is derived from an EMBL/GenBank/DDBJ whole genome shotgun (WGS) entry which is preliminary data.</text>
</comment>
<evidence type="ECO:0000256" key="7">
    <source>
        <dbReference type="SAM" id="MobiDB-lite"/>
    </source>
</evidence>
<feature type="region of interest" description="Disordered" evidence="7">
    <location>
        <begin position="1"/>
        <end position="25"/>
    </location>
</feature>
<evidence type="ECO:0000256" key="3">
    <source>
        <dbReference type="ARBA" id="ARBA00022723"/>
    </source>
</evidence>
<accession>A0ABU7V6M9</accession>
<evidence type="ECO:0000313" key="10">
    <source>
        <dbReference type="Proteomes" id="UP001351900"/>
    </source>
</evidence>
<reference evidence="9 10" key="1">
    <citation type="submission" date="2024-01" db="EMBL/GenBank/DDBJ databases">
        <title>the genome sequence of strain Microbacterium schleiferi NBRC 15075.</title>
        <authorList>
            <person name="Ding Y."/>
            <person name="Zhang G."/>
        </authorList>
    </citation>
    <scope>NUCLEOTIDE SEQUENCE [LARGE SCALE GENOMIC DNA]</scope>
    <source>
        <strain evidence="9 10">NBRC 15075</strain>
    </source>
</reference>
<evidence type="ECO:0000256" key="4">
    <source>
        <dbReference type="ARBA" id="ARBA00022801"/>
    </source>
</evidence>
<evidence type="ECO:0000256" key="6">
    <source>
        <dbReference type="ARBA" id="ARBA00023211"/>
    </source>
</evidence>
<dbReference type="InterPro" id="IPR000086">
    <property type="entry name" value="NUDIX_hydrolase_dom"/>
</dbReference>
<dbReference type="EC" id="3.6.1.55" evidence="9"/>
<dbReference type="PANTHER" id="PTHR12992">
    <property type="entry name" value="NUDIX HYDROLASE"/>
    <property type="match status" value="1"/>
</dbReference>
<protein>
    <submittedName>
        <fullName evidence="9">CoA pyrophosphatase</fullName>
        <ecNumber evidence="9">3.6.1.55</ecNumber>
    </submittedName>
</protein>
<proteinExistence type="predicted"/>
<dbReference type="EMBL" id="JAZHOV010000003">
    <property type="protein sequence ID" value="MEF2254681.1"/>
    <property type="molecule type" value="Genomic_DNA"/>
</dbReference>
<dbReference type="Pfam" id="PF00293">
    <property type="entry name" value="NUDIX"/>
    <property type="match status" value="1"/>
</dbReference>
<dbReference type="RefSeq" id="WP_331791173.1">
    <property type="nucleotide sequence ID" value="NZ_BAAAUO010000002.1"/>
</dbReference>
<dbReference type="GO" id="GO:0035539">
    <property type="term" value="F:8-oxo-7,8-dihydrodeoxyguanosine triphosphate pyrophosphatase activity"/>
    <property type="evidence" value="ECO:0007669"/>
    <property type="project" value="UniProtKB-EC"/>
</dbReference>
<dbReference type="CDD" id="cd03426">
    <property type="entry name" value="NUDIX_CoAse_Nudt7"/>
    <property type="match status" value="1"/>
</dbReference>
<feature type="compositionally biased region" description="Low complexity" evidence="7">
    <location>
        <begin position="13"/>
        <end position="25"/>
    </location>
</feature>
<dbReference type="Proteomes" id="UP001351900">
    <property type="component" value="Unassembled WGS sequence"/>
</dbReference>
<evidence type="ECO:0000259" key="8">
    <source>
        <dbReference type="PROSITE" id="PS51462"/>
    </source>
</evidence>
<keyword evidence="3" id="KW-0479">Metal-binding</keyword>
<keyword evidence="5" id="KW-0460">Magnesium</keyword>
<keyword evidence="4 9" id="KW-0378">Hydrolase</keyword>
<dbReference type="PROSITE" id="PS51462">
    <property type="entry name" value="NUDIX"/>
    <property type="match status" value="1"/>
</dbReference>
<evidence type="ECO:0000256" key="5">
    <source>
        <dbReference type="ARBA" id="ARBA00022842"/>
    </source>
</evidence>
<dbReference type="InterPro" id="IPR045121">
    <property type="entry name" value="CoAse"/>
</dbReference>
<dbReference type="PANTHER" id="PTHR12992:SF11">
    <property type="entry name" value="MITOCHONDRIAL COENZYME A DIPHOSPHATASE NUDT8"/>
    <property type="match status" value="1"/>
</dbReference>
<evidence type="ECO:0000256" key="2">
    <source>
        <dbReference type="ARBA" id="ARBA00001946"/>
    </source>
</evidence>
<comment type="cofactor">
    <cofactor evidence="2">
        <name>Mg(2+)</name>
        <dbReference type="ChEBI" id="CHEBI:18420"/>
    </cofactor>
</comment>
<comment type="cofactor">
    <cofactor evidence="1">
        <name>Mn(2+)</name>
        <dbReference type="ChEBI" id="CHEBI:29035"/>
    </cofactor>
</comment>
<evidence type="ECO:0000313" key="9">
    <source>
        <dbReference type="EMBL" id="MEF2254681.1"/>
    </source>
</evidence>